<organism evidence="1 2">
    <name type="scientific">Virgibacillus kapii</name>
    <dbReference type="NCBI Taxonomy" id="1638645"/>
    <lineage>
        <taxon>Bacteria</taxon>
        <taxon>Bacillati</taxon>
        <taxon>Bacillota</taxon>
        <taxon>Bacilli</taxon>
        <taxon>Bacillales</taxon>
        <taxon>Bacillaceae</taxon>
        <taxon>Virgibacillus</taxon>
    </lineage>
</organism>
<accession>A0ABQ2DSG0</accession>
<sequence length="197" mass="23237">MLLMTCLVVNCNHWIGYHIVNGLLEDDWLVEGVIDKEEKDTLSMFFGRNSNFSFCENVEKKVYDTVISVGVPLKEIDHVHTNRSVIIHPTVPENMKEDTILIKAPLLFGEWMPMNENGMYRNHLFIPFDSTYFLTEAVYIEDFVSYLVKWLNDDIADNKKSAIIKLEHSTYTRDNRPIEKKLEQVKEHYHQFKKYTE</sequence>
<keyword evidence="2" id="KW-1185">Reference proteome</keyword>
<evidence type="ECO:0000313" key="1">
    <source>
        <dbReference type="EMBL" id="GGJ69243.1"/>
    </source>
</evidence>
<protein>
    <submittedName>
        <fullName evidence="1">Uncharacterized protein</fullName>
    </submittedName>
</protein>
<gene>
    <name evidence="1" type="ORF">GCM10007111_33640</name>
</gene>
<evidence type="ECO:0000313" key="2">
    <source>
        <dbReference type="Proteomes" id="UP000634435"/>
    </source>
</evidence>
<proteinExistence type="predicted"/>
<name>A0ABQ2DSG0_9BACI</name>
<reference evidence="2" key="1">
    <citation type="journal article" date="2019" name="Int. J. Syst. Evol. Microbiol.">
        <title>The Global Catalogue of Microorganisms (GCM) 10K type strain sequencing project: providing services to taxonomists for standard genome sequencing and annotation.</title>
        <authorList>
            <consortium name="The Broad Institute Genomics Platform"/>
            <consortium name="The Broad Institute Genome Sequencing Center for Infectious Disease"/>
            <person name="Wu L."/>
            <person name="Ma J."/>
        </authorList>
    </citation>
    <scope>NUCLEOTIDE SEQUENCE [LARGE SCALE GENOMIC DNA]</scope>
    <source>
        <strain evidence="2">JCM 30071</strain>
    </source>
</reference>
<dbReference type="EMBL" id="BMPN01000006">
    <property type="protein sequence ID" value="GGJ69243.1"/>
    <property type="molecule type" value="Genomic_DNA"/>
</dbReference>
<comment type="caution">
    <text evidence="1">The sequence shown here is derived from an EMBL/GenBank/DDBJ whole genome shotgun (WGS) entry which is preliminary data.</text>
</comment>
<dbReference type="Proteomes" id="UP000634435">
    <property type="component" value="Unassembled WGS sequence"/>
</dbReference>